<protein>
    <submittedName>
        <fullName evidence="5">Alpha/beta hydrolase family protein</fullName>
    </submittedName>
</protein>
<dbReference type="RefSeq" id="WP_379156313.1">
    <property type="nucleotide sequence ID" value="NZ_JBHSRJ010000005.1"/>
</dbReference>
<sequence>MTDDTPRRTVRPLAVLAALGSTLALSLSLAGPAATADAADRVPKVADLGPTSFAVRGPFAVGEARLKLPPTGSAVEVWYPSRKADAKGKRPARYDVVDALPPSYQAVVPDGASVTYPSGGVRGLDVARGRFPLVVFSHGFAGFPTQSSFLTSWLASWGFVVAAPDHPNRDLAAALSFSTSSTGDPDVKDLSRTITLMRSLDRAARGRFSGHVDTDLVGAVGHSAGGSAVEALAAVDKRITTFVGLAGASVGALTGDAKGPRTKVPHQPGLLMAGTADGIITPDRMEAAYDQLRDPKRLVLVGGGHHAFSDLCEIGAGDGGLLAIADLLGLPVPESFVALATDGCSPPALPPTEAWPAIRQTVVAHLRHEFGFDRSRKALRGLVAAYPGVVSGNRTD</sequence>
<keyword evidence="4" id="KW-0732">Signal</keyword>
<keyword evidence="1 5" id="KW-0378">Hydrolase</keyword>
<dbReference type="PANTHER" id="PTHR10272">
    <property type="entry name" value="PLATELET-ACTIVATING FACTOR ACETYLHYDROLASE"/>
    <property type="match status" value="1"/>
</dbReference>
<evidence type="ECO:0000256" key="1">
    <source>
        <dbReference type="ARBA" id="ARBA00022801"/>
    </source>
</evidence>
<proteinExistence type="predicted"/>
<gene>
    <name evidence="5" type="ORF">ACFPYL_16140</name>
</gene>
<dbReference type="InterPro" id="IPR029058">
    <property type="entry name" value="AB_hydrolase_fold"/>
</dbReference>
<dbReference type="Gene3D" id="3.40.50.1820">
    <property type="entry name" value="alpha/beta hydrolase"/>
    <property type="match status" value="1"/>
</dbReference>
<dbReference type="GO" id="GO:0016787">
    <property type="term" value="F:hydrolase activity"/>
    <property type="evidence" value="ECO:0007669"/>
    <property type="project" value="UniProtKB-KW"/>
</dbReference>
<accession>A0ABW1LMX8</accession>
<dbReference type="Pfam" id="PF03403">
    <property type="entry name" value="PAF-AH_p_II"/>
    <property type="match status" value="1"/>
</dbReference>
<dbReference type="PANTHER" id="PTHR10272:SF0">
    <property type="entry name" value="PLATELET-ACTIVATING FACTOR ACETYLHYDROLASE"/>
    <property type="match status" value="1"/>
</dbReference>
<keyword evidence="2" id="KW-0442">Lipid degradation</keyword>
<reference evidence="6" key="1">
    <citation type="journal article" date="2019" name="Int. J. Syst. Evol. Microbiol.">
        <title>The Global Catalogue of Microorganisms (GCM) 10K type strain sequencing project: providing services to taxonomists for standard genome sequencing and annotation.</title>
        <authorList>
            <consortium name="The Broad Institute Genomics Platform"/>
            <consortium name="The Broad Institute Genome Sequencing Center for Infectious Disease"/>
            <person name="Wu L."/>
            <person name="Ma J."/>
        </authorList>
    </citation>
    <scope>NUCLEOTIDE SEQUENCE [LARGE SCALE GENOMIC DNA]</scope>
    <source>
        <strain evidence="6">CCUG 54522</strain>
    </source>
</reference>
<evidence type="ECO:0000256" key="2">
    <source>
        <dbReference type="ARBA" id="ARBA00022963"/>
    </source>
</evidence>
<dbReference type="Proteomes" id="UP001596135">
    <property type="component" value="Unassembled WGS sequence"/>
</dbReference>
<dbReference type="SUPFAM" id="SSF53474">
    <property type="entry name" value="alpha/beta-Hydrolases"/>
    <property type="match status" value="1"/>
</dbReference>
<name>A0ABW1LMX8_9ACTN</name>
<keyword evidence="6" id="KW-1185">Reference proteome</keyword>
<evidence type="ECO:0000313" key="6">
    <source>
        <dbReference type="Proteomes" id="UP001596135"/>
    </source>
</evidence>
<comment type="caution">
    <text evidence="5">The sequence shown here is derived from an EMBL/GenBank/DDBJ whole genome shotgun (WGS) entry which is preliminary data.</text>
</comment>
<organism evidence="5 6">
    <name type="scientific">Nocardioides hankookensis</name>
    <dbReference type="NCBI Taxonomy" id="443157"/>
    <lineage>
        <taxon>Bacteria</taxon>
        <taxon>Bacillati</taxon>
        <taxon>Actinomycetota</taxon>
        <taxon>Actinomycetes</taxon>
        <taxon>Propionibacteriales</taxon>
        <taxon>Nocardioidaceae</taxon>
        <taxon>Nocardioides</taxon>
    </lineage>
</organism>
<dbReference type="EMBL" id="JBHSRJ010000005">
    <property type="protein sequence ID" value="MFC6044622.1"/>
    <property type="molecule type" value="Genomic_DNA"/>
</dbReference>
<evidence type="ECO:0000256" key="4">
    <source>
        <dbReference type="SAM" id="SignalP"/>
    </source>
</evidence>
<keyword evidence="3" id="KW-0443">Lipid metabolism</keyword>
<feature type="chain" id="PRO_5045457259" evidence="4">
    <location>
        <begin position="39"/>
        <end position="396"/>
    </location>
</feature>
<feature type="signal peptide" evidence="4">
    <location>
        <begin position="1"/>
        <end position="38"/>
    </location>
</feature>
<evidence type="ECO:0000313" key="5">
    <source>
        <dbReference type="EMBL" id="MFC6044622.1"/>
    </source>
</evidence>
<evidence type="ECO:0000256" key="3">
    <source>
        <dbReference type="ARBA" id="ARBA00023098"/>
    </source>
</evidence>